<dbReference type="OrthoDB" id="1435097at2759"/>
<accession>V7BWH6</accession>
<name>V7BWH6_PHAVU</name>
<sequence length="226" mass="26438">MQSDSNNRSGEIVQYDLSERMSFPNKEATLVAIKQYHIVEDYKFIVVESKTDRYVARCINYNNGCQWRLRASFSKIRDIWEIKKIEAPYTCLSTIISYDHVNLDSNQIATIVVNFVKANSSIYVKSLITEIKSFYGYSILYKKAWMANQKAVQESVPKTIVEYVTRHFIIDDVQDNSCYILKRVFLAFKPCIDGFNYYKPIIQVDRKILTRKYHGSLLTVIANRMM</sequence>
<dbReference type="EMBL" id="CM002292">
    <property type="protein sequence ID" value="ESW21398.1"/>
    <property type="molecule type" value="Genomic_DNA"/>
</dbReference>
<dbReference type="Gramene" id="ESW21398">
    <property type="protein sequence ID" value="ESW21398"/>
    <property type="gene ID" value="PHAVU_005G067400g"/>
</dbReference>
<keyword evidence="3" id="KW-1185">Reference proteome</keyword>
<evidence type="ECO:0000259" key="1">
    <source>
        <dbReference type="Pfam" id="PF03108"/>
    </source>
</evidence>
<feature type="domain" description="Transposase MuDR plant" evidence="1">
    <location>
        <begin position="22"/>
        <end position="74"/>
    </location>
</feature>
<protein>
    <recommendedName>
        <fullName evidence="1">Transposase MuDR plant domain-containing protein</fullName>
    </recommendedName>
</protein>
<organism evidence="2 3">
    <name type="scientific">Phaseolus vulgaris</name>
    <name type="common">Kidney bean</name>
    <name type="synonym">French bean</name>
    <dbReference type="NCBI Taxonomy" id="3885"/>
    <lineage>
        <taxon>Eukaryota</taxon>
        <taxon>Viridiplantae</taxon>
        <taxon>Streptophyta</taxon>
        <taxon>Embryophyta</taxon>
        <taxon>Tracheophyta</taxon>
        <taxon>Spermatophyta</taxon>
        <taxon>Magnoliopsida</taxon>
        <taxon>eudicotyledons</taxon>
        <taxon>Gunneridae</taxon>
        <taxon>Pentapetalae</taxon>
        <taxon>rosids</taxon>
        <taxon>fabids</taxon>
        <taxon>Fabales</taxon>
        <taxon>Fabaceae</taxon>
        <taxon>Papilionoideae</taxon>
        <taxon>50 kb inversion clade</taxon>
        <taxon>NPAAA clade</taxon>
        <taxon>indigoferoid/millettioid clade</taxon>
        <taxon>Phaseoleae</taxon>
        <taxon>Phaseolus</taxon>
    </lineage>
</organism>
<reference evidence="3" key="1">
    <citation type="journal article" date="2014" name="Nat. Genet.">
        <title>A reference genome for common bean and genome-wide analysis of dual domestications.</title>
        <authorList>
            <person name="Schmutz J."/>
            <person name="McClean P.E."/>
            <person name="Mamidi S."/>
            <person name="Wu G.A."/>
            <person name="Cannon S.B."/>
            <person name="Grimwood J."/>
            <person name="Jenkins J."/>
            <person name="Shu S."/>
            <person name="Song Q."/>
            <person name="Chavarro C."/>
            <person name="Torres-Torres M."/>
            <person name="Geffroy V."/>
            <person name="Moghaddam S.M."/>
            <person name="Gao D."/>
            <person name="Abernathy B."/>
            <person name="Barry K."/>
            <person name="Blair M."/>
            <person name="Brick M.A."/>
            <person name="Chovatia M."/>
            <person name="Gepts P."/>
            <person name="Goodstein D.M."/>
            <person name="Gonzales M."/>
            <person name="Hellsten U."/>
            <person name="Hyten D.L."/>
            <person name="Jia G."/>
            <person name="Kelly J.D."/>
            <person name="Kudrna D."/>
            <person name="Lee R."/>
            <person name="Richard M.M."/>
            <person name="Miklas P.N."/>
            <person name="Osorno J.M."/>
            <person name="Rodrigues J."/>
            <person name="Thareau V."/>
            <person name="Urrea C.A."/>
            <person name="Wang M."/>
            <person name="Yu Y."/>
            <person name="Zhang M."/>
            <person name="Wing R.A."/>
            <person name="Cregan P.B."/>
            <person name="Rokhsar D.S."/>
            <person name="Jackson S.A."/>
        </authorList>
    </citation>
    <scope>NUCLEOTIDE SEQUENCE [LARGE SCALE GENOMIC DNA]</scope>
    <source>
        <strain evidence="3">cv. G19833</strain>
    </source>
</reference>
<gene>
    <name evidence="2" type="ORF">PHAVU_005G067400g</name>
</gene>
<dbReference type="Pfam" id="PF03108">
    <property type="entry name" value="DBD_Tnp_Mut"/>
    <property type="match status" value="1"/>
</dbReference>
<evidence type="ECO:0000313" key="3">
    <source>
        <dbReference type="Proteomes" id="UP000000226"/>
    </source>
</evidence>
<dbReference type="InterPro" id="IPR004332">
    <property type="entry name" value="Transposase_MuDR"/>
</dbReference>
<evidence type="ECO:0000313" key="2">
    <source>
        <dbReference type="EMBL" id="ESW21398.1"/>
    </source>
</evidence>
<dbReference type="OMA" id="VARCINY"/>
<dbReference type="Proteomes" id="UP000000226">
    <property type="component" value="Chromosome 5"/>
</dbReference>
<dbReference type="PANTHER" id="PTHR31973:SF195">
    <property type="entry name" value="MUDR FAMILY TRANSPOSASE"/>
    <property type="match status" value="1"/>
</dbReference>
<dbReference type="AlphaFoldDB" id="V7BWH6"/>
<proteinExistence type="predicted"/>
<dbReference type="STRING" id="3885.V7BWH6"/>
<dbReference type="PANTHER" id="PTHR31973">
    <property type="entry name" value="POLYPROTEIN, PUTATIVE-RELATED"/>
    <property type="match status" value="1"/>
</dbReference>